<organism evidence="1">
    <name type="scientific">Daphnia magna</name>
    <dbReference type="NCBI Taxonomy" id="35525"/>
    <lineage>
        <taxon>Eukaryota</taxon>
        <taxon>Metazoa</taxon>
        <taxon>Ecdysozoa</taxon>
        <taxon>Arthropoda</taxon>
        <taxon>Crustacea</taxon>
        <taxon>Branchiopoda</taxon>
        <taxon>Diplostraca</taxon>
        <taxon>Cladocera</taxon>
        <taxon>Anomopoda</taxon>
        <taxon>Daphniidae</taxon>
        <taxon>Daphnia</taxon>
    </lineage>
</organism>
<dbReference type="AlphaFoldDB" id="A0A0P5R3M0"/>
<dbReference type="EMBL" id="GDIQ01004143">
    <property type="protein sequence ID" value="JAN90594.1"/>
    <property type="molecule type" value="Transcribed_RNA"/>
</dbReference>
<reference evidence="1" key="1">
    <citation type="submission" date="2015-10" db="EMBL/GenBank/DDBJ databases">
        <title>EvidentialGene: Evidence-directed Construction of Complete mRNA Transcriptomes without Genomes.</title>
        <authorList>
            <person name="Gilbert D.G."/>
        </authorList>
    </citation>
    <scope>NUCLEOTIDE SEQUENCE</scope>
</reference>
<sequence length="129" mass="15563">MLCVLFMRYFFENRRAQREKGKHDRANRTRFSCVFTSHNSWHSTTVGHHWGRCGGRPKVRFCSAFRLFDKEDKQSKNASNKTKRSTCGNIDRTVESSYIYEPMRITLNKRRAERRYRRKFGTGERFHFL</sequence>
<proteinExistence type="predicted"/>
<evidence type="ECO:0000313" key="1">
    <source>
        <dbReference type="EMBL" id="JAN90594.1"/>
    </source>
</evidence>
<protein>
    <submittedName>
        <fullName evidence="1">Uncharacterized protein</fullName>
    </submittedName>
</protein>
<accession>A0A0P5R3M0</accession>
<name>A0A0P5R3M0_9CRUS</name>